<dbReference type="PROSITE" id="PS51464">
    <property type="entry name" value="SIS"/>
    <property type="match status" value="1"/>
</dbReference>
<dbReference type="EMBL" id="RAYQ01000003">
    <property type="protein sequence ID" value="RKI93188.1"/>
    <property type="molecule type" value="Genomic_DNA"/>
</dbReference>
<keyword evidence="4" id="KW-1185">Reference proteome</keyword>
<evidence type="ECO:0000313" key="4">
    <source>
        <dbReference type="Proteomes" id="UP000280696"/>
    </source>
</evidence>
<dbReference type="Pfam" id="PF01380">
    <property type="entry name" value="SIS"/>
    <property type="match status" value="1"/>
</dbReference>
<dbReference type="GO" id="GO:0006002">
    <property type="term" value="P:fructose 6-phosphate metabolic process"/>
    <property type="evidence" value="ECO:0007669"/>
    <property type="project" value="TreeGrafter"/>
</dbReference>
<dbReference type="PANTHER" id="PTHR10937:SF17">
    <property type="entry name" value="GLUCOSAMINE-FRUCTOSE-6-PHOSPHATE AMINOTRANSFERASE"/>
    <property type="match status" value="1"/>
</dbReference>
<dbReference type="InterPro" id="IPR001347">
    <property type="entry name" value="SIS_dom"/>
</dbReference>
<dbReference type="SUPFAM" id="SSF53697">
    <property type="entry name" value="SIS domain"/>
    <property type="match status" value="1"/>
</dbReference>
<proteinExistence type="predicted"/>
<dbReference type="RefSeq" id="WP_120467094.1">
    <property type="nucleotide sequence ID" value="NZ_RAYQ01000003.1"/>
</dbReference>
<dbReference type="GO" id="GO:0006487">
    <property type="term" value="P:protein N-linked glycosylation"/>
    <property type="evidence" value="ECO:0007669"/>
    <property type="project" value="TreeGrafter"/>
</dbReference>
<evidence type="ECO:0000256" key="1">
    <source>
        <dbReference type="ARBA" id="ARBA00022737"/>
    </source>
</evidence>
<dbReference type="InterPro" id="IPR046348">
    <property type="entry name" value="SIS_dom_sf"/>
</dbReference>
<comment type="caution">
    <text evidence="3">The sequence shown here is derived from an EMBL/GenBank/DDBJ whole genome shotgun (WGS) entry which is preliminary data.</text>
</comment>
<dbReference type="PANTHER" id="PTHR10937">
    <property type="entry name" value="GLUCOSAMINE--FRUCTOSE-6-PHOSPHATE AMINOTRANSFERASE, ISOMERIZING"/>
    <property type="match status" value="1"/>
</dbReference>
<dbReference type="Proteomes" id="UP000280696">
    <property type="component" value="Unassembled WGS sequence"/>
</dbReference>
<keyword evidence="1" id="KW-0677">Repeat</keyword>
<reference evidence="3 4" key="1">
    <citation type="submission" date="2018-09" db="EMBL/GenBank/DDBJ databases">
        <title>Murine metabolic-syndrome-specific gut microbial biobank.</title>
        <authorList>
            <person name="Liu C."/>
        </authorList>
    </citation>
    <scope>NUCLEOTIDE SEQUENCE [LARGE SCALE GENOMIC DNA]</scope>
    <source>
        <strain evidence="3 4">0.1xD8-82</strain>
    </source>
</reference>
<dbReference type="AlphaFoldDB" id="A0A3A9APA1"/>
<name>A0A3A9APA1_9FIRM</name>
<feature type="domain" description="SIS" evidence="2">
    <location>
        <begin position="28"/>
        <end position="164"/>
    </location>
</feature>
<dbReference type="GO" id="GO:0006047">
    <property type="term" value="P:UDP-N-acetylglucosamine metabolic process"/>
    <property type="evidence" value="ECO:0007669"/>
    <property type="project" value="TreeGrafter"/>
</dbReference>
<evidence type="ECO:0000259" key="2">
    <source>
        <dbReference type="PROSITE" id="PS51464"/>
    </source>
</evidence>
<organism evidence="3 4">
    <name type="scientific">Parablautia intestinalis</name>
    <dbReference type="NCBI Taxonomy" id="2320100"/>
    <lineage>
        <taxon>Bacteria</taxon>
        <taxon>Bacillati</taxon>
        <taxon>Bacillota</taxon>
        <taxon>Clostridia</taxon>
        <taxon>Lachnospirales</taxon>
        <taxon>Lachnospiraceae</taxon>
        <taxon>Parablautia</taxon>
    </lineage>
</organism>
<protein>
    <submittedName>
        <fullName evidence="3">SIS domain-containing protein</fullName>
    </submittedName>
</protein>
<dbReference type="OrthoDB" id="9779207at2"/>
<accession>A0A3A9APA1</accession>
<sequence>MVMMDYILEQTELFRKVLSCREEEAAAFCDMTAQNNPAQICLIASGTSYNAACAAAPFMEMILGKPVSVNVPSQVEKLKGANPLAVVISQGGNSTNILEVFEKIQGIPTLVMTGDPGGHANTKGDCYREIPCGEETVGPKTKGYTITLLTLYLMALEEGKRSGSITNQEYNEYMEGLSRASDNLPENIERTREWVHANRETLCELKIIYMAGKRQGAKVAAEGALKVMETLLIPGVAYEFEEFLHGPASSLAENVSGFYLLPTADDPDYERMGRLINYHRNICKSVYTVGLEESEDKRDCLLKLTGRWYTQPFEQILPMQVISAVVTEHIGLTGKGSLKFAGLDAVMQIKAKNEEDI</sequence>
<dbReference type="CDD" id="cd05008">
    <property type="entry name" value="SIS_GlmS_GlmD_1"/>
    <property type="match status" value="1"/>
</dbReference>
<dbReference type="GO" id="GO:0004360">
    <property type="term" value="F:glutamine-fructose-6-phosphate transaminase (isomerizing) activity"/>
    <property type="evidence" value="ECO:0007669"/>
    <property type="project" value="TreeGrafter"/>
</dbReference>
<gene>
    <name evidence="3" type="ORF">D7V94_04205</name>
</gene>
<dbReference type="InterPro" id="IPR035466">
    <property type="entry name" value="GlmS/AgaS_SIS"/>
</dbReference>
<dbReference type="GO" id="GO:0097367">
    <property type="term" value="F:carbohydrate derivative binding"/>
    <property type="evidence" value="ECO:0007669"/>
    <property type="project" value="InterPro"/>
</dbReference>
<dbReference type="Gene3D" id="3.40.50.10490">
    <property type="entry name" value="Glucose-6-phosphate isomerase like protein, domain 1"/>
    <property type="match status" value="2"/>
</dbReference>
<evidence type="ECO:0000313" key="3">
    <source>
        <dbReference type="EMBL" id="RKI93188.1"/>
    </source>
</evidence>